<evidence type="ECO:0000313" key="3">
    <source>
        <dbReference type="EMBL" id="MBK1779761.1"/>
    </source>
</evidence>
<comment type="similarity">
    <text evidence="1">Belongs to the UPF0065 (bug) family.</text>
</comment>
<keyword evidence="4" id="KW-1185">Reference proteome</keyword>
<sequence length="327" mass="34888">MNGKMIIKTVSLAVATFALHTAAMAAQTQWPEKPVTMVVPFPPGGPTDIVARLLAQQLTERLGQTVIVENKGGANATIGMQAVASAKPDGYTILYNTSSIALSPALYKSLSYDPKTAFDPVSSTANIPLVLLVNPQVPVKTVEEFKSYVQENGGKISYGSAGAGNITHLGAFLMSEGVGLNAQHVPYRGSAPAMIDLIGGQTQFMLNTLNDSLNFIRDGKVKALALASIERNNDVLPNVPTLSETVLKDFEIGAWQGVVVPKGTPVSVIEKLNKTIRESLVSEKMTQQLKSQGAEILGSSPEEYGVFIMAEMDRWKKAVEEAGVQSN</sequence>
<feature type="signal peptide" evidence="2">
    <location>
        <begin position="1"/>
        <end position="25"/>
    </location>
</feature>
<evidence type="ECO:0000256" key="1">
    <source>
        <dbReference type="ARBA" id="ARBA00006987"/>
    </source>
</evidence>
<feature type="chain" id="PRO_5045204681" evidence="2">
    <location>
        <begin position="26"/>
        <end position="327"/>
    </location>
</feature>
<name>A0ABS1E859_9BURK</name>
<evidence type="ECO:0000256" key="2">
    <source>
        <dbReference type="SAM" id="SignalP"/>
    </source>
</evidence>
<reference evidence="3 4" key="1">
    <citation type="submission" date="2020-12" db="EMBL/GenBank/DDBJ databases">
        <authorList>
            <person name="Lu T."/>
            <person name="Wang Q."/>
            <person name="Han X."/>
        </authorList>
    </citation>
    <scope>NUCLEOTIDE SEQUENCE [LARGE SCALE GENOMIC DNA]</scope>
    <source>
        <strain evidence="3 4">WQ 585</strain>
    </source>
</reference>
<gene>
    <name evidence="3" type="ORF">JHL22_00865</name>
</gene>
<keyword evidence="2" id="KW-0732">Signal</keyword>
<evidence type="ECO:0000313" key="4">
    <source>
        <dbReference type="Proteomes" id="UP000635316"/>
    </source>
</evidence>
<protein>
    <submittedName>
        <fullName evidence="3">Tripartite tricarboxylate transporter substrate binding protein</fullName>
    </submittedName>
</protein>
<dbReference type="InterPro" id="IPR005064">
    <property type="entry name" value="BUG"/>
</dbReference>
<dbReference type="PIRSF" id="PIRSF017082">
    <property type="entry name" value="YflP"/>
    <property type="match status" value="1"/>
</dbReference>
<comment type="caution">
    <text evidence="3">The sequence shown here is derived from an EMBL/GenBank/DDBJ whole genome shotgun (WGS) entry which is preliminary data.</text>
</comment>
<dbReference type="Pfam" id="PF03401">
    <property type="entry name" value="TctC"/>
    <property type="match status" value="1"/>
</dbReference>
<dbReference type="Proteomes" id="UP000635316">
    <property type="component" value="Unassembled WGS sequence"/>
</dbReference>
<accession>A0ABS1E859</accession>
<dbReference type="PANTHER" id="PTHR42928">
    <property type="entry name" value="TRICARBOXYLATE-BINDING PROTEIN"/>
    <property type="match status" value="1"/>
</dbReference>
<organism evidence="3 4">
    <name type="scientific">Advenella mandrilli</name>
    <dbReference type="NCBI Taxonomy" id="2800330"/>
    <lineage>
        <taxon>Bacteria</taxon>
        <taxon>Pseudomonadati</taxon>
        <taxon>Pseudomonadota</taxon>
        <taxon>Betaproteobacteria</taxon>
        <taxon>Burkholderiales</taxon>
        <taxon>Alcaligenaceae</taxon>
    </lineage>
</organism>
<dbReference type="PANTHER" id="PTHR42928:SF5">
    <property type="entry name" value="BLR1237 PROTEIN"/>
    <property type="match status" value="1"/>
</dbReference>
<proteinExistence type="inferred from homology"/>
<dbReference type="EMBL" id="JAENGP010000001">
    <property type="protein sequence ID" value="MBK1779761.1"/>
    <property type="molecule type" value="Genomic_DNA"/>
</dbReference>
<dbReference type="SUPFAM" id="SSF53850">
    <property type="entry name" value="Periplasmic binding protein-like II"/>
    <property type="match status" value="1"/>
</dbReference>
<dbReference type="InterPro" id="IPR042100">
    <property type="entry name" value="Bug_dom1"/>
</dbReference>
<dbReference type="Gene3D" id="3.40.190.150">
    <property type="entry name" value="Bordetella uptake gene, domain 1"/>
    <property type="match status" value="1"/>
</dbReference>
<dbReference type="CDD" id="cd13578">
    <property type="entry name" value="PBP2_Bug27"/>
    <property type="match status" value="1"/>
</dbReference>
<dbReference type="Gene3D" id="3.40.190.10">
    <property type="entry name" value="Periplasmic binding protein-like II"/>
    <property type="match status" value="1"/>
</dbReference>